<comment type="caution">
    <text evidence="6">The sequence shown here is derived from an EMBL/GenBank/DDBJ whole genome shotgun (WGS) entry which is preliminary data.</text>
</comment>
<reference evidence="6 7" key="1">
    <citation type="submission" date="2019-12" db="EMBL/GenBank/DDBJ databases">
        <title>The draft genomic sequence of strain Chitinophaga oryziterrae JCM 16595.</title>
        <authorList>
            <person name="Zhang X."/>
        </authorList>
    </citation>
    <scope>NUCLEOTIDE SEQUENCE [LARGE SCALE GENOMIC DNA]</scope>
    <source>
        <strain evidence="6 7">JCM 16595</strain>
    </source>
</reference>
<accession>A0A6N8J5K2</accession>
<dbReference type="CDD" id="cd06171">
    <property type="entry name" value="Sigma70_r4"/>
    <property type="match status" value="1"/>
</dbReference>
<dbReference type="Proteomes" id="UP000468388">
    <property type="component" value="Unassembled WGS sequence"/>
</dbReference>
<dbReference type="EMBL" id="WRXO01000001">
    <property type="protein sequence ID" value="MVT39442.1"/>
    <property type="molecule type" value="Genomic_DNA"/>
</dbReference>
<evidence type="ECO:0000313" key="6">
    <source>
        <dbReference type="EMBL" id="MVT39442.1"/>
    </source>
</evidence>
<name>A0A6N8J5K2_9BACT</name>
<feature type="domain" description="RNA polymerase sigma factor 70 region 4 type 2" evidence="5">
    <location>
        <begin position="169"/>
        <end position="222"/>
    </location>
</feature>
<dbReference type="InterPro" id="IPR013325">
    <property type="entry name" value="RNA_pol_sigma_r2"/>
</dbReference>
<evidence type="ECO:0000256" key="2">
    <source>
        <dbReference type="ARBA" id="ARBA00023015"/>
    </source>
</evidence>
<evidence type="ECO:0000259" key="5">
    <source>
        <dbReference type="Pfam" id="PF08281"/>
    </source>
</evidence>
<keyword evidence="3" id="KW-0731">Sigma factor</keyword>
<comment type="similarity">
    <text evidence="1">Belongs to the sigma-70 factor family. ECF subfamily.</text>
</comment>
<evidence type="ECO:0000313" key="7">
    <source>
        <dbReference type="Proteomes" id="UP000468388"/>
    </source>
</evidence>
<dbReference type="SUPFAM" id="SSF88659">
    <property type="entry name" value="Sigma3 and sigma4 domains of RNA polymerase sigma factors"/>
    <property type="match status" value="1"/>
</dbReference>
<gene>
    <name evidence="6" type="ORF">GO495_02485</name>
</gene>
<keyword evidence="4" id="KW-0804">Transcription</keyword>
<evidence type="ECO:0000256" key="1">
    <source>
        <dbReference type="ARBA" id="ARBA00010641"/>
    </source>
</evidence>
<dbReference type="Gene3D" id="1.10.10.10">
    <property type="entry name" value="Winged helix-like DNA-binding domain superfamily/Winged helix DNA-binding domain"/>
    <property type="match status" value="1"/>
</dbReference>
<dbReference type="GO" id="GO:0006352">
    <property type="term" value="P:DNA-templated transcription initiation"/>
    <property type="evidence" value="ECO:0007669"/>
    <property type="project" value="InterPro"/>
</dbReference>
<dbReference type="AlphaFoldDB" id="A0A6N8J5K2"/>
<sequence>MSYEVSFFIIILQEAFNKYYIIFIYILQQAEQCDPYMANATFDLNNLHEDQALITQIKSGNYDAFTHLYNKYVRQLTQYGLKFNVDLPVIQDCLHDVFVWLWTNRYKLTIHHSVKSYLFKSVRTSILHTLEKKNKLRPLHPEEGNEYSFELELSPETLMLQNEDRKQTREQIESLLHKLTAKQKEVIYLRYYEGLNFEDIAQNMNLSVKASYKLMGRAIATLRENMPGSRVLLLVLLHLH</sequence>
<dbReference type="PANTHER" id="PTHR43133">
    <property type="entry name" value="RNA POLYMERASE ECF-TYPE SIGMA FACTO"/>
    <property type="match status" value="1"/>
</dbReference>
<protein>
    <submittedName>
        <fullName evidence="6">Sigma-70 family RNA polymerase sigma factor</fullName>
    </submittedName>
</protein>
<dbReference type="Pfam" id="PF08281">
    <property type="entry name" value="Sigma70_r4_2"/>
    <property type="match status" value="1"/>
</dbReference>
<dbReference type="Gene3D" id="1.10.1740.10">
    <property type="match status" value="1"/>
</dbReference>
<dbReference type="SUPFAM" id="SSF88946">
    <property type="entry name" value="Sigma2 domain of RNA polymerase sigma factors"/>
    <property type="match status" value="1"/>
</dbReference>
<keyword evidence="7" id="KW-1185">Reference proteome</keyword>
<dbReference type="InterPro" id="IPR013324">
    <property type="entry name" value="RNA_pol_sigma_r3/r4-like"/>
</dbReference>
<evidence type="ECO:0000256" key="4">
    <source>
        <dbReference type="ARBA" id="ARBA00023163"/>
    </source>
</evidence>
<keyword evidence="2" id="KW-0805">Transcription regulation</keyword>
<dbReference type="InterPro" id="IPR014284">
    <property type="entry name" value="RNA_pol_sigma-70_dom"/>
</dbReference>
<dbReference type="NCBIfam" id="TIGR02937">
    <property type="entry name" value="sigma70-ECF"/>
    <property type="match status" value="1"/>
</dbReference>
<dbReference type="GO" id="GO:0016987">
    <property type="term" value="F:sigma factor activity"/>
    <property type="evidence" value="ECO:0007669"/>
    <property type="project" value="UniProtKB-KW"/>
</dbReference>
<evidence type="ECO:0000256" key="3">
    <source>
        <dbReference type="ARBA" id="ARBA00023082"/>
    </source>
</evidence>
<proteinExistence type="inferred from homology"/>
<organism evidence="6 7">
    <name type="scientific">Chitinophaga oryziterrae</name>
    <dbReference type="NCBI Taxonomy" id="1031224"/>
    <lineage>
        <taxon>Bacteria</taxon>
        <taxon>Pseudomonadati</taxon>
        <taxon>Bacteroidota</taxon>
        <taxon>Chitinophagia</taxon>
        <taxon>Chitinophagales</taxon>
        <taxon>Chitinophagaceae</taxon>
        <taxon>Chitinophaga</taxon>
    </lineage>
</organism>
<dbReference type="PANTHER" id="PTHR43133:SF46">
    <property type="entry name" value="RNA POLYMERASE SIGMA-70 FACTOR ECF SUBFAMILY"/>
    <property type="match status" value="1"/>
</dbReference>
<dbReference type="InterPro" id="IPR039425">
    <property type="entry name" value="RNA_pol_sigma-70-like"/>
</dbReference>
<dbReference type="InterPro" id="IPR036388">
    <property type="entry name" value="WH-like_DNA-bd_sf"/>
</dbReference>
<dbReference type="GO" id="GO:0003677">
    <property type="term" value="F:DNA binding"/>
    <property type="evidence" value="ECO:0007669"/>
    <property type="project" value="InterPro"/>
</dbReference>
<dbReference type="InterPro" id="IPR013249">
    <property type="entry name" value="RNA_pol_sigma70_r4_t2"/>
</dbReference>